<evidence type="ECO:0000313" key="2">
    <source>
        <dbReference type="Proteomes" id="UP000017981"/>
    </source>
</evidence>
<dbReference type="Proteomes" id="UP000017981">
    <property type="component" value="Unassembled WGS sequence"/>
</dbReference>
<dbReference type="EMBL" id="CAQL01000872">
    <property type="protein sequence ID" value="CCQ57698.1"/>
    <property type="molecule type" value="Genomic_DNA"/>
</dbReference>
<proteinExistence type="predicted"/>
<accession>T2IXG8</accession>
<name>T2IXG8_CROWT</name>
<dbReference type="AlphaFoldDB" id="T2IXG8"/>
<protein>
    <submittedName>
        <fullName evidence="1">Uncharacterized protein</fullName>
    </submittedName>
</protein>
<gene>
    <name evidence="1" type="ORF">CWATWH0005_3216</name>
</gene>
<organism evidence="1 2">
    <name type="scientific">Crocosphaera watsonii WH 0005</name>
    <dbReference type="NCBI Taxonomy" id="423472"/>
    <lineage>
        <taxon>Bacteria</taxon>
        <taxon>Bacillati</taxon>
        <taxon>Cyanobacteriota</taxon>
        <taxon>Cyanophyceae</taxon>
        <taxon>Oscillatoriophycideae</taxon>
        <taxon>Chroococcales</taxon>
        <taxon>Aphanothecaceae</taxon>
        <taxon>Crocosphaera</taxon>
    </lineage>
</organism>
<reference evidence="1 2" key="1">
    <citation type="submission" date="2013-01" db="EMBL/GenBank/DDBJ databases">
        <authorList>
            <person name="Bench S."/>
        </authorList>
    </citation>
    <scope>NUCLEOTIDE SEQUENCE [LARGE SCALE GENOMIC DNA]</scope>
    <source>
        <strain evidence="1 2">WH 0005</strain>
    </source>
</reference>
<reference evidence="1 2" key="2">
    <citation type="submission" date="2013-09" db="EMBL/GenBank/DDBJ databases">
        <title>Whole genome comparison of six Crocosphaera watsonii strains with differing phenotypes.</title>
        <authorList>
            <person name="Bench S.R."/>
            <person name="Heller P."/>
            <person name="Frank I."/>
            <person name="Arciniega M."/>
            <person name="Shilova I.N."/>
            <person name="Zehr J.P."/>
        </authorList>
    </citation>
    <scope>NUCLEOTIDE SEQUENCE [LARGE SCALE GENOMIC DNA]</scope>
    <source>
        <strain evidence="1 2">WH 0005</strain>
    </source>
</reference>
<dbReference type="RefSeq" id="WP_021833586.1">
    <property type="nucleotide sequence ID" value="NZ_CAQL01000872.1"/>
</dbReference>
<sequence>MSNSYSTLKDLSAQIPAQLWGVKQEINALEKKLSALERNPNQLAEYLPDIYQQLRQINRSLPGIKEESECIK</sequence>
<evidence type="ECO:0000313" key="1">
    <source>
        <dbReference type="EMBL" id="CCQ57698.1"/>
    </source>
</evidence>
<comment type="caution">
    <text evidence="1">The sequence shown here is derived from an EMBL/GenBank/DDBJ whole genome shotgun (WGS) entry which is preliminary data.</text>
</comment>